<gene>
    <name evidence="2" type="ORF">SAMN05444390_102351</name>
</gene>
<dbReference type="RefSeq" id="WP_104003444.1">
    <property type="nucleotide sequence ID" value="NZ_FNVQ01000002.1"/>
</dbReference>
<dbReference type="Gene3D" id="3.90.550.10">
    <property type="entry name" value="Spore Coat Polysaccharide Biosynthesis Protein SpsA, Chain A"/>
    <property type="match status" value="1"/>
</dbReference>
<dbReference type="EMBL" id="FNVQ01000002">
    <property type="protein sequence ID" value="SEG54917.1"/>
    <property type="molecule type" value="Genomic_DNA"/>
</dbReference>
<organism evidence="2 3">
    <name type="scientific">Marinobacterium lutimaris</name>
    <dbReference type="NCBI Taxonomy" id="568106"/>
    <lineage>
        <taxon>Bacteria</taxon>
        <taxon>Pseudomonadati</taxon>
        <taxon>Pseudomonadota</taxon>
        <taxon>Gammaproteobacteria</taxon>
        <taxon>Oceanospirillales</taxon>
        <taxon>Oceanospirillaceae</taxon>
        <taxon>Marinobacterium</taxon>
    </lineage>
</organism>
<protein>
    <submittedName>
        <fullName evidence="2">Glycosyltransferase, GT2 family</fullName>
    </submittedName>
</protein>
<dbReference type="Pfam" id="PF00535">
    <property type="entry name" value="Glycos_transf_2"/>
    <property type="match status" value="1"/>
</dbReference>
<evidence type="ECO:0000313" key="2">
    <source>
        <dbReference type="EMBL" id="SEG54917.1"/>
    </source>
</evidence>
<dbReference type="Proteomes" id="UP000236745">
    <property type="component" value="Unassembled WGS sequence"/>
</dbReference>
<sequence>MNKLSHDTYSTDRWYLIDAHLPANYTTINVWAVIQFATYERRIPLPASFKGRVFELLPRPKASHSLSIEAEYEHGPLSTESFDLQVVSGPVAWYWLGRRIFAMLPKVEVAQAERLKLSWRKVLSNPFSVYRLLGSLRYHFPAPDYKEWRAHYWSCADDVKRRLDQYLSHNRLDQAAVPVLVDARQFGEREGQGQGQDLTLKPVFNSLRNSVRDQIGLRTSVHVLTEEDDHWPVGDSDGWVLFIQPGHRLEPWALAWMLIEANKYPDAKLIYSDHAYLQNNEIPCDPNFKPDWSPELQRASHYVGDCVFIKASELAAVRDRLGYMPRAYELVLEVGNFSNEEQIRHIPAVLWHQTGESSKACPEQLSAHLERHNIDAQVIRDGRDQVRACYGLPTLRPKVSIIIPTRDMLHFLQPCVNSILEKTTWLNYEVLILDNQSSCADTLAYMTALSSDSRVRVLAYDRPFNFSAINNFAVEHAEGDLVCMLNNDTEVISPDWLDEMVSHLLQPGVGAVGARLYFSDGRVQHAGDVIGPGGCANHLHGMLEADDPGYMNRSILPQELSAVTAACLLTTRNLYRELGGLDEQNLTVAFNDVDFCLRIREAGYRVVYTPYAELYHHESVSRGKDDNPEKQARAKREVQYMRERWADVIERDPFYNPNLNYAKPDFTIGKYPRIDWPW</sequence>
<keyword evidence="2" id="KW-0808">Transferase</keyword>
<evidence type="ECO:0000313" key="3">
    <source>
        <dbReference type="Proteomes" id="UP000236745"/>
    </source>
</evidence>
<dbReference type="PANTHER" id="PTHR43179">
    <property type="entry name" value="RHAMNOSYLTRANSFERASE WBBL"/>
    <property type="match status" value="1"/>
</dbReference>
<keyword evidence="3" id="KW-1185">Reference proteome</keyword>
<evidence type="ECO:0000259" key="1">
    <source>
        <dbReference type="Pfam" id="PF00535"/>
    </source>
</evidence>
<dbReference type="InterPro" id="IPR029044">
    <property type="entry name" value="Nucleotide-diphossugar_trans"/>
</dbReference>
<accession>A0A1H6B3W4</accession>
<dbReference type="GO" id="GO:0016740">
    <property type="term" value="F:transferase activity"/>
    <property type="evidence" value="ECO:0007669"/>
    <property type="project" value="UniProtKB-KW"/>
</dbReference>
<dbReference type="SUPFAM" id="SSF53448">
    <property type="entry name" value="Nucleotide-diphospho-sugar transferases"/>
    <property type="match status" value="1"/>
</dbReference>
<dbReference type="AlphaFoldDB" id="A0A1H6B3W4"/>
<dbReference type="InterPro" id="IPR001173">
    <property type="entry name" value="Glyco_trans_2-like"/>
</dbReference>
<reference evidence="2 3" key="1">
    <citation type="submission" date="2016-10" db="EMBL/GenBank/DDBJ databases">
        <authorList>
            <person name="de Groot N.N."/>
        </authorList>
    </citation>
    <scope>NUCLEOTIDE SEQUENCE [LARGE SCALE GENOMIC DNA]</scope>
    <source>
        <strain evidence="2 3">DSM 22012</strain>
    </source>
</reference>
<proteinExistence type="predicted"/>
<dbReference type="OrthoDB" id="9801954at2"/>
<name>A0A1H6B3W4_9GAMM</name>
<dbReference type="PANTHER" id="PTHR43179:SF7">
    <property type="entry name" value="RHAMNOSYLTRANSFERASE WBBL"/>
    <property type="match status" value="1"/>
</dbReference>
<dbReference type="CDD" id="cd04186">
    <property type="entry name" value="GT_2_like_c"/>
    <property type="match status" value="1"/>
</dbReference>
<feature type="domain" description="Glycosyltransferase 2-like" evidence="1">
    <location>
        <begin position="400"/>
        <end position="524"/>
    </location>
</feature>